<dbReference type="GO" id="GO:0016020">
    <property type="term" value="C:membrane"/>
    <property type="evidence" value="ECO:0007669"/>
    <property type="project" value="UniProtKB-SubCell"/>
</dbReference>
<feature type="transmembrane region" description="Helical" evidence="7">
    <location>
        <begin position="252"/>
        <end position="272"/>
    </location>
</feature>
<keyword evidence="3" id="KW-1003">Cell membrane</keyword>
<dbReference type="PANTHER" id="PTHR36838:SF1">
    <property type="entry name" value="SLR1864 PROTEIN"/>
    <property type="match status" value="1"/>
</dbReference>
<reference evidence="8 9" key="1">
    <citation type="journal article" date="2013" name="Genome Announc.">
        <title>Genome Sequence of the Pyrene- and Fluoranthene-Degrading Bacterium Cycloclasticus sp. Strain PY97M.</title>
        <authorList>
            <person name="Cui Z."/>
            <person name="Xu G."/>
            <person name="Li Q."/>
            <person name="Gao W."/>
            <person name="Zheng L."/>
        </authorList>
    </citation>
    <scope>NUCLEOTIDE SEQUENCE [LARGE SCALE GENOMIC DNA]</scope>
    <source>
        <strain evidence="8 9">PY97M</strain>
    </source>
</reference>
<dbReference type="Proteomes" id="UP000015462">
    <property type="component" value="Unassembled WGS sequence"/>
</dbReference>
<dbReference type="InterPro" id="IPR004776">
    <property type="entry name" value="Mem_transp_PIN-like"/>
</dbReference>
<dbReference type="PANTHER" id="PTHR36838">
    <property type="entry name" value="AUXIN EFFLUX CARRIER FAMILY PROTEIN"/>
    <property type="match status" value="1"/>
</dbReference>
<feature type="transmembrane region" description="Helical" evidence="7">
    <location>
        <begin position="98"/>
        <end position="116"/>
    </location>
</feature>
<feature type="transmembrane region" description="Helical" evidence="7">
    <location>
        <begin position="190"/>
        <end position="213"/>
    </location>
</feature>
<sequence length="308" mass="32744">MSSLIPMVLILATGVAWHKFEPGGVTTQQLRSTLSALVVNLLAPTLILYIILTTPLKEELYQVPMTGIITISLCLGLSLILFSGLLRAGYISRPQAGALVLAASFGNGMGISLPAVEALFGAEMASIPLIYDLLATVPFVWIIAVLVAAHFGTRIAGGHLGRELLLMPPVWAIVIALTLRYFQWIPHESIIQAFKMMGLATVPMLLLMVGVNFKISSFKYVLLTIPAMFIKLIVSPAIAFSSGVPVGLSGEVLIITSITAAAPPVIVGIALADRFKLDSALFCTALTLGTAAYLLIAPSLSDYLTQLI</sequence>
<proteinExistence type="predicted"/>
<feature type="transmembrane region" description="Helical" evidence="7">
    <location>
        <begin position="279"/>
        <end position="300"/>
    </location>
</feature>
<feature type="transmembrane region" description="Helical" evidence="7">
    <location>
        <begin position="164"/>
        <end position="184"/>
    </location>
</feature>
<keyword evidence="2" id="KW-0813">Transport</keyword>
<dbReference type="Pfam" id="PF03547">
    <property type="entry name" value="Mem_trans"/>
    <property type="match status" value="1"/>
</dbReference>
<keyword evidence="4 7" id="KW-0812">Transmembrane</keyword>
<dbReference type="RefSeq" id="WP_016390320.1">
    <property type="nucleotide sequence ID" value="NZ_FQZJ01000003.1"/>
</dbReference>
<evidence type="ECO:0000256" key="7">
    <source>
        <dbReference type="SAM" id="Phobius"/>
    </source>
</evidence>
<feature type="transmembrane region" description="Helical" evidence="7">
    <location>
        <begin position="128"/>
        <end position="152"/>
    </location>
</feature>
<dbReference type="AlphaFoldDB" id="A0AB33Z264"/>
<evidence type="ECO:0000313" key="8">
    <source>
        <dbReference type="EMBL" id="EPD13179.1"/>
    </source>
</evidence>
<feature type="transmembrane region" description="Helical" evidence="7">
    <location>
        <begin position="220"/>
        <end position="240"/>
    </location>
</feature>
<keyword evidence="9" id="KW-1185">Reference proteome</keyword>
<comment type="caution">
    <text evidence="8">The sequence shown here is derived from an EMBL/GenBank/DDBJ whole genome shotgun (WGS) entry which is preliminary data.</text>
</comment>
<evidence type="ECO:0000313" key="9">
    <source>
        <dbReference type="Proteomes" id="UP000015462"/>
    </source>
</evidence>
<name>A0AB33Z264_9GAMM</name>
<dbReference type="EMBL" id="ASHL01000004">
    <property type="protein sequence ID" value="EPD13179.1"/>
    <property type="molecule type" value="Genomic_DNA"/>
</dbReference>
<gene>
    <name evidence="8" type="ORF">L196_06040</name>
</gene>
<evidence type="ECO:0000256" key="3">
    <source>
        <dbReference type="ARBA" id="ARBA00022475"/>
    </source>
</evidence>
<comment type="subcellular location">
    <subcellularLocation>
        <location evidence="1">Membrane</location>
        <topology evidence="1">Multi-pass membrane protein</topology>
    </subcellularLocation>
</comment>
<dbReference type="GO" id="GO:0055085">
    <property type="term" value="P:transmembrane transport"/>
    <property type="evidence" value="ECO:0007669"/>
    <property type="project" value="InterPro"/>
</dbReference>
<feature type="transmembrane region" description="Helical" evidence="7">
    <location>
        <begin position="34"/>
        <end position="52"/>
    </location>
</feature>
<evidence type="ECO:0000256" key="4">
    <source>
        <dbReference type="ARBA" id="ARBA00022692"/>
    </source>
</evidence>
<evidence type="ECO:0000256" key="6">
    <source>
        <dbReference type="ARBA" id="ARBA00023136"/>
    </source>
</evidence>
<feature type="transmembrane region" description="Helical" evidence="7">
    <location>
        <begin position="64"/>
        <end position="86"/>
    </location>
</feature>
<evidence type="ECO:0000256" key="5">
    <source>
        <dbReference type="ARBA" id="ARBA00022989"/>
    </source>
</evidence>
<keyword evidence="5 7" id="KW-1133">Transmembrane helix</keyword>
<protein>
    <submittedName>
        <fullName evidence="8">Auxin efflux carrier family protein</fullName>
    </submittedName>
</protein>
<keyword evidence="6 7" id="KW-0472">Membrane</keyword>
<evidence type="ECO:0000256" key="2">
    <source>
        <dbReference type="ARBA" id="ARBA00022448"/>
    </source>
</evidence>
<organism evidence="8 9">
    <name type="scientific">Cycloclasticus pugetii</name>
    <dbReference type="NCBI Taxonomy" id="34068"/>
    <lineage>
        <taxon>Bacteria</taxon>
        <taxon>Pseudomonadati</taxon>
        <taxon>Pseudomonadota</taxon>
        <taxon>Gammaproteobacteria</taxon>
        <taxon>Thiotrichales</taxon>
        <taxon>Piscirickettsiaceae</taxon>
        <taxon>Cycloclasticus</taxon>
    </lineage>
</organism>
<evidence type="ECO:0000256" key="1">
    <source>
        <dbReference type="ARBA" id="ARBA00004141"/>
    </source>
</evidence>
<accession>A0AB33Z264</accession>